<dbReference type="InterPro" id="IPR029061">
    <property type="entry name" value="THDP-binding"/>
</dbReference>
<dbReference type="InterPro" id="IPR001017">
    <property type="entry name" value="DH_E1"/>
</dbReference>
<protein>
    <recommendedName>
        <fullName evidence="4">2-oxoisovalerate dehydrogenase subunit alpha</fullName>
        <ecNumber evidence="4">1.2.4.4</ecNumber>
    </recommendedName>
    <alternativeName>
        <fullName evidence="4">Branched-chain alpha-keto acid dehydrogenase E1 component alpha chain</fullName>
    </alternativeName>
</protein>
<evidence type="ECO:0000313" key="6">
    <source>
        <dbReference type="Proteomes" id="UP000887569"/>
    </source>
</evidence>
<dbReference type="InterPro" id="IPR050771">
    <property type="entry name" value="Alpha-ketoacid_DH_E1_comp"/>
</dbReference>
<feature type="domain" description="Dehydrogenase E1 component" evidence="5">
    <location>
        <begin position="1"/>
        <end position="78"/>
    </location>
</feature>
<comment type="catalytic activity">
    <reaction evidence="4">
        <text>N(6)-[(R)-lipoyl]-L-lysyl-[protein] + 3-methyl-2-oxobutanoate + H(+) = N(6)-[(R)-S(8)-2-methylpropanoyldihydrolipoyl]-L-lysyl-[protein] + CO2</text>
        <dbReference type="Rhea" id="RHEA:13457"/>
        <dbReference type="Rhea" id="RHEA-COMP:10474"/>
        <dbReference type="Rhea" id="RHEA-COMP:10497"/>
        <dbReference type="ChEBI" id="CHEBI:11851"/>
        <dbReference type="ChEBI" id="CHEBI:15378"/>
        <dbReference type="ChEBI" id="CHEBI:16526"/>
        <dbReference type="ChEBI" id="CHEBI:83099"/>
        <dbReference type="ChEBI" id="CHEBI:83142"/>
        <dbReference type="EC" id="1.2.4.4"/>
    </reaction>
</comment>
<keyword evidence="2" id="KW-0809">Transit peptide</keyword>
<comment type="cofactor">
    <cofactor evidence="4">
        <name>thiamine diphosphate</name>
        <dbReference type="ChEBI" id="CHEBI:58937"/>
    </cofactor>
</comment>
<organism evidence="6 7">
    <name type="scientific">Parascaris univalens</name>
    <name type="common">Nematode worm</name>
    <dbReference type="NCBI Taxonomy" id="6257"/>
    <lineage>
        <taxon>Eukaryota</taxon>
        <taxon>Metazoa</taxon>
        <taxon>Ecdysozoa</taxon>
        <taxon>Nematoda</taxon>
        <taxon>Chromadorea</taxon>
        <taxon>Rhabditida</taxon>
        <taxon>Spirurina</taxon>
        <taxon>Ascaridomorpha</taxon>
        <taxon>Ascaridoidea</taxon>
        <taxon>Ascarididae</taxon>
        <taxon>Parascaris</taxon>
    </lineage>
</organism>
<dbReference type="PANTHER" id="PTHR43380">
    <property type="entry name" value="2-OXOISOVALERATE DEHYDROGENASE SUBUNIT ALPHA, MITOCHONDRIAL"/>
    <property type="match status" value="1"/>
</dbReference>
<dbReference type="SUPFAM" id="SSF52518">
    <property type="entry name" value="Thiamin diphosphate-binding fold (THDP-binding)"/>
    <property type="match status" value="1"/>
</dbReference>
<dbReference type="GO" id="GO:0009083">
    <property type="term" value="P:branched-chain amino acid catabolic process"/>
    <property type="evidence" value="ECO:0007669"/>
    <property type="project" value="TreeGrafter"/>
</dbReference>
<dbReference type="GO" id="GO:0003863">
    <property type="term" value="F:branched-chain 2-oxo acid dehydrogenase activity"/>
    <property type="evidence" value="ECO:0007669"/>
    <property type="project" value="UniProtKB-EC"/>
</dbReference>
<dbReference type="Proteomes" id="UP000887569">
    <property type="component" value="Unplaced"/>
</dbReference>
<evidence type="ECO:0000313" key="7">
    <source>
        <dbReference type="WBParaSite" id="PgR067_g022_t01"/>
    </source>
</evidence>
<evidence type="ECO:0000256" key="4">
    <source>
        <dbReference type="RuleBase" id="RU365014"/>
    </source>
</evidence>
<dbReference type="EC" id="1.2.4.4" evidence="4"/>
<dbReference type="Pfam" id="PF00676">
    <property type="entry name" value="E1_dh"/>
    <property type="match status" value="1"/>
</dbReference>
<dbReference type="WBParaSite" id="PgR067_g022_t01">
    <property type="protein sequence ID" value="PgR067_g022_t01"/>
    <property type="gene ID" value="PgR067_g022"/>
</dbReference>
<dbReference type="PANTHER" id="PTHR43380:SF1">
    <property type="entry name" value="2-OXOISOVALERATE DEHYDROGENASE SUBUNIT ALPHA, MITOCHONDRIAL"/>
    <property type="match status" value="1"/>
</dbReference>
<keyword evidence="6" id="KW-1185">Reference proteome</keyword>
<name>A0A915BY77_PARUN</name>
<proteinExistence type="inferred from homology"/>
<reference evidence="7" key="1">
    <citation type="submission" date="2022-11" db="UniProtKB">
        <authorList>
            <consortium name="WormBaseParasite"/>
        </authorList>
    </citation>
    <scope>IDENTIFICATION</scope>
</reference>
<sequence length="81" mass="9139">MLLVEEMDKVLFESQRQGRISFYLTNTGEEASQVGSAAALQDDDLVYAQYREAGVLMWRGFPMDSFMNQCYGNASDLGRCL</sequence>
<keyword evidence="4" id="KW-0786">Thiamine pyrophosphate</keyword>
<evidence type="ECO:0000256" key="2">
    <source>
        <dbReference type="ARBA" id="ARBA00022946"/>
    </source>
</evidence>
<keyword evidence="3 4" id="KW-0560">Oxidoreductase</keyword>
<evidence type="ECO:0000256" key="1">
    <source>
        <dbReference type="ARBA" id="ARBA00008646"/>
    </source>
</evidence>
<evidence type="ECO:0000259" key="5">
    <source>
        <dbReference type="Pfam" id="PF00676"/>
    </source>
</evidence>
<comment type="function">
    <text evidence="4">The branched-chain alpha-keto dehydrogenase complex catalyzes the overall conversion of alpha-keto acids to acyl-CoA and CO(2). It contains multiple copies of three enzymatic components: branched-chain alpha-keto acid decarboxylase (E1), lipoamide acyltransferase (E2) and lipoamide dehydrogenase (E3).</text>
</comment>
<accession>A0A915BY77</accession>
<dbReference type="Gene3D" id="3.40.50.970">
    <property type="match status" value="1"/>
</dbReference>
<comment type="similarity">
    <text evidence="1 4">Belongs to the BCKDHA family.</text>
</comment>
<dbReference type="AlphaFoldDB" id="A0A915BY77"/>
<evidence type="ECO:0000256" key="3">
    <source>
        <dbReference type="ARBA" id="ARBA00023002"/>
    </source>
</evidence>